<dbReference type="InterPro" id="IPR036047">
    <property type="entry name" value="F-box-like_dom_sf"/>
</dbReference>
<dbReference type="KEGG" id="bvg:104909107"/>
<dbReference type="Pfam" id="PF23622">
    <property type="entry name" value="LRR_At1g61320_AtMIF1"/>
    <property type="match status" value="1"/>
</dbReference>
<dbReference type="Pfam" id="PF00646">
    <property type="entry name" value="F-box"/>
    <property type="match status" value="1"/>
</dbReference>
<keyword evidence="3" id="KW-1185">Reference proteome</keyword>
<name>A0A0J8E110_BETVV</name>
<dbReference type="AlphaFoldDB" id="A0A0J8E110"/>
<evidence type="ECO:0000259" key="1">
    <source>
        <dbReference type="PROSITE" id="PS50181"/>
    </source>
</evidence>
<protein>
    <recommendedName>
        <fullName evidence="1">F-box domain-containing protein</fullName>
    </recommendedName>
</protein>
<accession>A0A0J8E110</accession>
<dbReference type="eggNOG" id="ENOG502QTMV">
    <property type="taxonomic scope" value="Eukaryota"/>
</dbReference>
<dbReference type="InterPro" id="IPR053781">
    <property type="entry name" value="F-box_AtFBL13-like"/>
</dbReference>
<dbReference type="InterPro" id="IPR032675">
    <property type="entry name" value="LRR_dom_sf"/>
</dbReference>
<dbReference type="CDD" id="cd22160">
    <property type="entry name" value="F-box_AtFBL13-like"/>
    <property type="match status" value="1"/>
</dbReference>
<dbReference type="OrthoDB" id="673865at2759"/>
<dbReference type="PROSITE" id="PS50181">
    <property type="entry name" value="FBOX"/>
    <property type="match status" value="1"/>
</dbReference>
<dbReference type="PANTHER" id="PTHR34145:SF28">
    <property type="entry name" value="F-BOX DOMAIN-CONTAINING PROTEIN"/>
    <property type="match status" value="1"/>
</dbReference>
<reference evidence="2 3" key="1">
    <citation type="journal article" date="2014" name="Nature">
        <title>The genome of the recently domesticated crop plant sugar beet (Beta vulgaris).</title>
        <authorList>
            <person name="Dohm J.C."/>
            <person name="Minoche A.E."/>
            <person name="Holtgrawe D."/>
            <person name="Capella-Gutierrez S."/>
            <person name="Zakrzewski F."/>
            <person name="Tafer H."/>
            <person name="Rupp O."/>
            <person name="Sorensen T.R."/>
            <person name="Stracke R."/>
            <person name="Reinhardt R."/>
            <person name="Goesmann A."/>
            <person name="Kraft T."/>
            <person name="Schulz B."/>
            <person name="Stadler P.F."/>
            <person name="Schmidt T."/>
            <person name="Gabaldon T."/>
            <person name="Lehrach H."/>
            <person name="Weisshaar B."/>
            <person name="Himmelbauer H."/>
        </authorList>
    </citation>
    <scope>NUCLEOTIDE SEQUENCE [LARGE SCALE GENOMIC DNA]</scope>
    <source>
        <tissue evidence="2">Taproot</tissue>
    </source>
</reference>
<gene>
    <name evidence="2" type="ORF">BVRB_8g199730</name>
</gene>
<sequence length="491" mass="56226">MEEEDLISDLPDAILHLILSLIPTKSVIRASSISKRWREISMEHLTYASSLDFGEEFAKQQKPNQFADNLNKILRINKSEKLDKFKLLFSPRNEEHKFNAISWIKFATSRGIKEIDLDFCRHIHIHFLSRAHIVGKKDAFELPDFLFDCVTLRIMKLSRCILALPEEYAGFGGLQTLCLKEVHLTDSMLQSLLCNCTLLENLVLKECGSLSSIRILSPTRLKKLTVYECYNASILEISGANIRSLLISAGHLDACKVEDMVRLEEVFIGTRGDEFGGVLYIFMEVLSDLSHVRALTLYLGHLVPSLIKDFQVKFRNLEELQLVNSPLFGLFNTDVYCFFRHFNCPSLQKISIELSTVSEEDNFIWEYRKPNVMPVECVFINLRTVTLRNFRGTSSDIELAAYFLQRAPSLESMILIAPQSSNARKSIVKGEVSCSTSKVNKAKGMQKAIFETLHYHLKASTIAEIRVCEIDERDSLLSLFKWHHVFDVYHK</sequence>
<dbReference type="OMA" id="HIGYAEY"/>
<dbReference type="SMART" id="SM00256">
    <property type="entry name" value="FBOX"/>
    <property type="match status" value="1"/>
</dbReference>
<dbReference type="Proteomes" id="UP000035740">
    <property type="component" value="Unassembled WGS sequence"/>
</dbReference>
<feature type="domain" description="F-box" evidence="1">
    <location>
        <begin position="4"/>
        <end position="50"/>
    </location>
</feature>
<dbReference type="SUPFAM" id="SSF81383">
    <property type="entry name" value="F-box domain"/>
    <property type="match status" value="1"/>
</dbReference>
<dbReference type="Gene3D" id="1.20.1280.50">
    <property type="match status" value="1"/>
</dbReference>
<dbReference type="InterPro" id="IPR001810">
    <property type="entry name" value="F-box_dom"/>
</dbReference>
<dbReference type="Gramene" id="KMS96790">
    <property type="protein sequence ID" value="KMS96790"/>
    <property type="gene ID" value="BVRB_8g199730"/>
</dbReference>
<dbReference type="SUPFAM" id="SSF52047">
    <property type="entry name" value="RNI-like"/>
    <property type="match status" value="1"/>
</dbReference>
<evidence type="ECO:0000313" key="3">
    <source>
        <dbReference type="Proteomes" id="UP000035740"/>
    </source>
</evidence>
<dbReference type="Gene3D" id="3.80.10.10">
    <property type="entry name" value="Ribonuclease Inhibitor"/>
    <property type="match status" value="1"/>
</dbReference>
<proteinExistence type="predicted"/>
<evidence type="ECO:0000313" key="2">
    <source>
        <dbReference type="EMBL" id="KMS96790.1"/>
    </source>
</evidence>
<dbReference type="InterPro" id="IPR053772">
    <property type="entry name" value="At1g61320/At1g61330-like"/>
</dbReference>
<organism evidence="2 3">
    <name type="scientific">Beta vulgaris subsp. vulgaris</name>
    <name type="common">Beet</name>
    <dbReference type="NCBI Taxonomy" id="3555"/>
    <lineage>
        <taxon>Eukaryota</taxon>
        <taxon>Viridiplantae</taxon>
        <taxon>Streptophyta</taxon>
        <taxon>Embryophyta</taxon>
        <taxon>Tracheophyta</taxon>
        <taxon>Spermatophyta</taxon>
        <taxon>Magnoliopsida</taxon>
        <taxon>eudicotyledons</taxon>
        <taxon>Gunneridae</taxon>
        <taxon>Pentapetalae</taxon>
        <taxon>Caryophyllales</taxon>
        <taxon>Chenopodiaceae</taxon>
        <taxon>Betoideae</taxon>
        <taxon>Beta</taxon>
    </lineage>
</organism>
<dbReference type="EMBL" id="KQ090361">
    <property type="protein sequence ID" value="KMS96790.1"/>
    <property type="molecule type" value="Genomic_DNA"/>
</dbReference>
<dbReference type="InterPro" id="IPR055357">
    <property type="entry name" value="LRR_At1g61320_AtMIF1"/>
</dbReference>
<dbReference type="PANTHER" id="PTHR34145">
    <property type="entry name" value="OS02G0105600 PROTEIN"/>
    <property type="match status" value="1"/>
</dbReference>